<accession>A0A8J4DTN7</accession>
<keyword evidence="2" id="KW-1185">Reference proteome</keyword>
<organism evidence="1 2">
    <name type="scientific">Virgisporangium aliadipatigenens</name>
    <dbReference type="NCBI Taxonomy" id="741659"/>
    <lineage>
        <taxon>Bacteria</taxon>
        <taxon>Bacillati</taxon>
        <taxon>Actinomycetota</taxon>
        <taxon>Actinomycetes</taxon>
        <taxon>Micromonosporales</taxon>
        <taxon>Micromonosporaceae</taxon>
        <taxon>Virgisporangium</taxon>
    </lineage>
</organism>
<gene>
    <name evidence="1" type="ORF">Val02_72810</name>
</gene>
<dbReference type="AlphaFoldDB" id="A0A8J4DTN7"/>
<dbReference type="Proteomes" id="UP000619260">
    <property type="component" value="Unassembled WGS sequence"/>
</dbReference>
<evidence type="ECO:0008006" key="3">
    <source>
        <dbReference type="Google" id="ProtNLM"/>
    </source>
</evidence>
<proteinExistence type="predicted"/>
<evidence type="ECO:0000313" key="1">
    <source>
        <dbReference type="EMBL" id="GIJ50395.1"/>
    </source>
</evidence>
<reference evidence="1" key="1">
    <citation type="submission" date="2021-01" db="EMBL/GenBank/DDBJ databases">
        <title>Whole genome shotgun sequence of Virgisporangium aliadipatigenens NBRC 105644.</title>
        <authorList>
            <person name="Komaki H."/>
            <person name="Tamura T."/>
        </authorList>
    </citation>
    <scope>NUCLEOTIDE SEQUENCE</scope>
    <source>
        <strain evidence="1">NBRC 105644</strain>
    </source>
</reference>
<sequence length="166" mass="18457">MECAMEFPELVAFLRAELDRRADGFLFADFPPGLPPQQIPADLPAGLRAAFEVTNGATAGVLTMIKVSGLEKAQSVYRDVAEFVDEPSRWLTVGAQLRTRGAEPRHRRAVVVPDTGVAWYESDRFEELAPDVATLFTDIVFTERYLELAPEPGEWYDLLGDLGLRT</sequence>
<protein>
    <recommendedName>
        <fullName evidence="3">SUKH-4 immunity protein of toxin-antitoxin system</fullName>
    </recommendedName>
</protein>
<dbReference type="EMBL" id="BOPF01000035">
    <property type="protein sequence ID" value="GIJ50395.1"/>
    <property type="molecule type" value="Genomic_DNA"/>
</dbReference>
<evidence type="ECO:0000313" key="2">
    <source>
        <dbReference type="Proteomes" id="UP000619260"/>
    </source>
</evidence>
<name>A0A8J4DTN7_9ACTN</name>
<comment type="caution">
    <text evidence="1">The sequence shown here is derived from an EMBL/GenBank/DDBJ whole genome shotgun (WGS) entry which is preliminary data.</text>
</comment>